<dbReference type="SUPFAM" id="SSF47789">
    <property type="entry name" value="C-terminal domain of RNA polymerase alpha subunit"/>
    <property type="match status" value="1"/>
</dbReference>
<sequence length="71" mass="7271">MSDPGTPEETEFPRAIGRPATRALANAGITRFDQLAARSAGDLLALHGVGPKAVRILGGELASRGLAFAAD</sequence>
<gene>
    <name evidence="1" type="ORF">JOF48_003508</name>
</gene>
<dbReference type="Proteomes" id="UP000711614">
    <property type="component" value="Unassembled WGS sequence"/>
</dbReference>
<evidence type="ECO:0000313" key="1">
    <source>
        <dbReference type="EMBL" id="MBP2414709.1"/>
    </source>
</evidence>
<reference evidence="1 2" key="1">
    <citation type="submission" date="2021-03" db="EMBL/GenBank/DDBJ databases">
        <title>Sequencing the genomes of 1000 actinobacteria strains.</title>
        <authorList>
            <person name="Klenk H.-P."/>
        </authorList>
    </citation>
    <scope>NUCLEOTIDE SEQUENCE [LARGE SCALE GENOMIC DNA]</scope>
    <source>
        <strain evidence="1 2">DSM 16005</strain>
    </source>
</reference>
<protein>
    <submittedName>
        <fullName evidence="1">Flap endonuclease-1-like 5' DNA nuclease</fullName>
    </submittedName>
</protein>
<dbReference type="Gene3D" id="1.10.150.20">
    <property type="entry name" value="5' to 3' exonuclease, C-terminal subdomain"/>
    <property type="match status" value="1"/>
</dbReference>
<accession>A0ABS4Z132</accession>
<dbReference type="RefSeq" id="WP_209682947.1">
    <property type="nucleotide sequence ID" value="NZ_JAGIOI010000001.1"/>
</dbReference>
<comment type="caution">
    <text evidence="1">The sequence shown here is derived from an EMBL/GenBank/DDBJ whole genome shotgun (WGS) entry which is preliminary data.</text>
</comment>
<name>A0ABS4Z132_9MICC</name>
<keyword evidence="2" id="KW-1185">Reference proteome</keyword>
<proteinExistence type="predicted"/>
<evidence type="ECO:0000313" key="2">
    <source>
        <dbReference type="Proteomes" id="UP000711614"/>
    </source>
</evidence>
<organism evidence="1 2">
    <name type="scientific">Arthrobacter stackebrandtii</name>
    <dbReference type="NCBI Taxonomy" id="272161"/>
    <lineage>
        <taxon>Bacteria</taxon>
        <taxon>Bacillati</taxon>
        <taxon>Actinomycetota</taxon>
        <taxon>Actinomycetes</taxon>
        <taxon>Micrococcales</taxon>
        <taxon>Micrococcaceae</taxon>
        <taxon>Arthrobacter</taxon>
    </lineage>
</organism>
<dbReference type="EMBL" id="JAGIOI010000001">
    <property type="protein sequence ID" value="MBP2414709.1"/>
    <property type="molecule type" value="Genomic_DNA"/>
</dbReference>